<keyword evidence="3" id="KW-1185">Reference proteome</keyword>
<name>A0A310S9A2_9HYME</name>
<proteinExistence type="predicted"/>
<accession>A0A310S9A2</accession>
<evidence type="ECO:0000256" key="1">
    <source>
        <dbReference type="SAM" id="MobiDB-lite"/>
    </source>
</evidence>
<protein>
    <submittedName>
        <fullName evidence="2">Uncharacterized protein</fullName>
    </submittedName>
</protein>
<gene>
    <name evidence="2" type="ORF">WN48_10843</name>
</gene>
<dbReference type="EMBL" id="KQ768821">
    <property type="protein sequence ID" value="OAD53041.1"/>
    <property type="molecule type" value="Genomic_DNA"/>
</dbReference>
<reference evidence="2 3" key="1">
    <citation type="submission" date="2015-07" db="EMBL/GenBank/DDBJ databases">
        <title>The genome of Eufriesea mexicana.</title>
        <authorList>
            <person name="Pan H."/>
            <person name="Kapheim K."/>
        </authorList>
    </citation>
    <scope>NUCLEOTIDE SEQUENCE [LARGE SCALE GENOMIC DNA]</scope>
    <source>
        <strain evidence="2">0111107269</strain>
        <tissue evidence="2">Whole body</tissue>
    </source>
</reference>
<evidence type="ECO:0000313" key="2">
    <source>
        <dbReference type="EMBL" id="OAD53041.1"/>
    </source>
</evidence>
<feature type="region of interest" description="Disordered" evidence="1">
    <location>
        <begin position="44"/>
        <end position="82"/>
    </location>
</feature>
<sequence length="150" mass="17318">MPWSGTMRHAEPTPCHANYCHYYVHKTFEIRDPLCKERLEHTEEKLKRRRKRERAPSGKAGNGISTVRLPKKKKKKKNTAEETSLFPRDLCTSCHFSKGNAQKRSTRHECRAIRVAPRTRYEAEDKTTNRLGDRPDGETVVIFPGAVTRG</sequence>
<dbReference type="AlphaFoldDB" id="A0A310S9A2"/>
<organism evidence="2 3">
    <name type="scientific">Eufriesea mexicana</name>
    <dbReference type="NCBI Taxonomy" id="516756"/>
    <lineage>
        <taxon>Eukaryota</taxon>
        <taxon>Metazoa</taxon>
        <taxon>Ecdysozoa</taxon>
        <taxon>Arthropoda</taxon>
        <taxon>Hexapoda</taxon>
        <taxon>Insecta</taxon>
        <taxon>Pterygota</taxon>
        <taxon>Neoptera</taxon>
        <taxon>Endopterygota</taxon>
        <taxon>Hymenoptera</taxon>
        <taxon>Apocrita</taxon>
        <taxon>Aculeata</taxon>
        <taxon>Apoidea</taxon>
        <taxon>Anthophila</taxon>
        <taxon>Apidae</taxon>
        <taxon>Eufriesea</taxon>
    </lineage>
</organism>
<dbReference type="Proteomes" id="UP000250275">
    <property type="component" value="Unassembled WGS sequence"/>
</dbReference>
<evidence type="ECO:0000313" key="3">
    <source>
        <dbReference type="Proteomes" id="UP000250275"/>
    </source>
</evidence>